<evidence type="ECO:0000256" key="5">
    <source>
        <dbReference type="ARBA" id="ARBA00022801"/>
    </source>
</evidence>
<dbReference type="EMBL" id="WPAF01000021">
    <property type="protein sequence ID" value="KAF0133659.1"/>
    <property type="molecule type" value="Genomic_DNA"/>
</dbReference>
<dbReference type="AlphaFoldDB" id="A0A833L0L6"/>
<dbReference type="GO" id="GO:0004540">
    <property type="term" value="F:RNA nuclease activity"/>
    <property type="evidence" value="ECO:0007669"/>
    <property type="project" value="InterPro"/>
</dbReference>
<protein>
    <submittedName>
        <fullName evidence="6">Nucleotidyltransferase</fullName>
    </submittedName>
</protein>
<proteinExistence type="predicted"/>
<evidence type="ECO:0000313" key="7">
    <source>
        <dbReference type="Proteomes" id="UP000488506"/>
    </source>
</evidence>
<comment type="caution">
    <text evidence="6">The sequence shown here is derived from an EMBL/GenBank/DDBJ whole genome shotgun (WGS) entry which is preliminary data.</text>
</comment>
<evidence type="ECO:0000256" key="2">
    <source>
        <dbReference type="ARBA" id="ARBA00022649"/>
    </source>
</evidence>
<dbReference type="GO" id="GO:0016787">
    <property type="term" value="F:hydrolase activity"/>
    <property type="evidence" value="ECO:0007669"/>
    <property type="project" value="UniProtKB-KW"/>
</dbReference>
<dbReference type="Proteomes" id="UP000488506">
    <property type="component" value="Unassembled WGS sequence"/>
</dbReference>
<dbReference type="InterPro" id="IPR008201">
    <property type="entry name" value="HepT-like"/>
</dbReference>
<keyword evidence="5" id="KW-0378">Hydrolase</keyword>
<dbReference type="PANTHER" id="PTHR34139">
    <property type="entry name" value="UPF0331 PROTEIN MJ0127"/>
    <property type="match status" value="1"/>
</dbReference>
<dbReference type="PANTHER" id="PTHR34139:SF1">
    <property type="entry name" value="RNASE MJ1380-RELATED"/>
    <property type="match status" value="1"/>
</dbReference>
<dbReference type="GO" id="GO:0016740">
    <property type="term" value="F:transferase activity"/>
    <property type="evidence" value="ECO:0007669"/>
    <property type="project" value="UniProtKB-KW"/>
</dbReference>
<dbReference type="Pfam" id="PF01934">
    <property type="entry name" value="HepT-like"/>
    <property type="match status" value="1"/>
</dbReference>
<dbReference type="GO" id="GO:0000166">
    <property type="term" value="F:nucleotide binding"/>
    <property type="evidence" value="ECO:0007669"/>
    <property type="project" value="UniProtKB-KW"/>
</dbReference>
<evidence type="ECO:0000256" key="3">
    <source>
        <dbReference type="ARBA" id="ARBA00022722"/>
    </source>
</evidence>
<keyword evidence="2" id="KW-1277">Toxin-antitoxin system</keyword>
<keyword evidence="4" id="KW-0547">Nucleotide-binding</keyword>
<organism evidence="6 7">
    <name type="scientific">Candidatus Saganbacteria bacterium</name>
    <dbReference type="NCBI Taxonomy" id="2575572"/>
    <lineage>
        <taxon>Bacteria</taxon>
        <taxon>Bacillati</taxon>
        <taxon>Saganbacteria</taxon>
    </lineage>
</organism>
<evidence type="ECO:0000313" key="6">
    <source>
        <dbReference type="EMBL" id="KAF0133659.1"/>
    </source>
</evidence>
<dbReference type="GO" id="GO:0110001">
    <property type="term" value="C:toxin-antitoxin complex"/>
    <property type="evidence" value="ECO:0007669"/>
    <property type="project" value="InterPro"/>
</dbReference>
<reference evidence="6 7" key="1">
    <citation type="submission" date="2019-12" db="EMBL/GenBank/DDBJ databases">
        <authorList>
            <person name="Wolfe R."/>
            <person name="Danczak R."/>
            <person name="Wilkins M."/>
        </authorList>
    </citation>
    <scope>NUCLEOTIDE SEQUENCE [LARGE SCALE GENOMIC DNA]</scope>
    <source>
        <strain evidence="6">X2_MaxBin.013</strain>
    </source>
</reference>
<evidence type="ECO:0000256" key="1">
    <source>
        <dbReference type="ARBA" id="ARBA00022553"/>
    </source>
</evidence>
<keyword evidence="3" id="KW-0540">Nuclease</keyword>
<evidence type="ECO:0000256" key="4">
    <source>
        <dbReference type="ARBA" id="ARBA00022741"/>
    </source>
</evidence>
<name>A0A833L0L6_UNCSA</name>
<dbReference type="InterPro" id="IPR051813">
    <property type="entry name" value="HepT_RNase_toxin"/>
</dbReference>
<keyword evidence="1" id="KW-0597">Phosphoprotein</keyword>
<keyword evidence="6" id="KW-0808">Transferase</keyword>
<sequence>MTQRNDGVYLHHIYDAISKTETYLENISYETFSKNTLIQDGVIRQIEIIGEATKNLSESIRIKYTNVPWKDIAGMRDKLIHGYFGIDIEAVWETTKQDLPSLKSEVKKALKEFSL</sequence>
<gene>
    <name evidence="6" type="ORF">FD145_1197</name>
</gene>
<accession>A0A833L0L6</accession>